<name>M1DIV7_SOLTU</name>
<feature type="region of interest" description="Disordered" evidence="1">
    <location>
        <begin position="211"/>
        <end position="238"/>
    </location>
</feature>
<reference evidence="4" key="1">
    <citation type="journal article" date="2011" name="Nature">
        <title>Genome sequence and analysis of the tuber crop potato.</title>
        <authorList>
            <consortium name="The Potato Genome Sequencing Consortium"/>
        </authorList>
    </citation>
    <scope>NUCLEOTIDE SEQUENCE [LARGE SCALE GENOMIC DNA]</scope>
    <source>
        <strain evidence="4">cv. DM1-3 516 R44</strain>
    </source>
</reference>
<reference evidence="3" key="2">
    <citation type="submission" date="2015-06" db="UniProtKB">
        <authorList>
            <consortium name="EnsemblPlants"/>
        </authorList>
    </citation>
    <scope>IDENTIFICATION</scope>
    <source>
        <strain evidence="3">DM1-3 516 R44</strain>
    </source>
</reference>
<feature type="region of interest" description="Disordered" evidence="1">
    <location>
        <begin position="344"/>
        <end position="380"/>
    </location>
</feature>
<organism evidence="3 4">
    <name type="scientific">Solanum tuberosum</name>
    <name type="common">Potato</name>
    <dbReference type="NCBI Taxonomy" id="4113"/>
    <lineage>
        <taxon>Eukaryota</taxon>
        <taxon>Viridiplantae</taxon>
        <taxon>Streptophyta</taxon>
        <taxon>Embryophyta</taxon>
        <taxon>Tracheophyta</taxon>
        <taxon>Spermatophyta</taxon>
        <taxon>Magnoliopsida</taxon>
        <taxon>eudicotyledons</taxon>
        <taxon>Gunneridae</taxon>
        <taxon>Pentapetalae</taxon>
        <taxon>asterids</taxon>
        <taxon>lamiids</taxon>
        <taxon>Solanales</taxon>
        <taxon>Solanaceae</taxon>
        <taxon>Solanoideae</taxon>
        <taxon>Solaneae</taxon>
        <taxon>Solanum</taxon>
    </lineage>
</organism>
<dbReference type="Gramene" id="PGSC0003DMT400089762">
    <property type="protein sequence ID" value="PGSC0003DMT400089762"/>
    <property type="gene ID" value="PGSC0003DMG400039333"/>
</dbReference>
<dbReference type="HOGENOM" id="CLU_028647_0_0_1"/>
<protein>
    <submittedName>
        <fullName evidence="3">Integrase core domain containing protein</fullName>
    </submittedName>
</protein>
<accession>M1DIV7</accession>
<dbReference type="PaxDb" id="4113-PGSC0003DMT400089762"/>
<feature type="compositionally biased region" description="Basic and acidic residues" evidence="1">
    <location>
        <begin position="367"/>
        <end position="377"/>
    </location>
</feature>
<evidence type="ECO:0000259" key="2">
    <source>
        <dbReference type="Pfam" id="PF20167"/>
    </source>
</evidence>
<dbReference type="Proteomes" id="UP000011115">
    <property type="component" value="Unassembled WGS sequence"/>
</dbReference>
<evidence type="ECO:0000313" key="3">
    <source>
        <dbReference type="EnsemblPlants" id="PGSC0003DMT400089762"/>
    </source>
</evidence>
<dbReference type="InterPro" id="IPR046796">
    <property type="entry name" value="Transposase_32_dom"/>
</dbReference>
<dbReference type="Pfam" id="PF20167">
    <property type="entry name" value="Transposase_32"/>
    <property type="match status" value="1"/>
</dbReference>
<dbReference type="InParanoid" id="M1DIV7"/>
<feature type="domain" description="Putative plant transposon protein" evidence="2">
    <location>
        <begin position="13"/>
        <end position="162"/>
    </location>
</feature>
<dbReference type="AlphaFoldDB" id="M1DIV7"/>
<proteinExistence type="predicted"/>
<feature type="compositionally biased region" description="Low complexity" evidence="1">
    <location>
        <begin position="226"/>
        <end position="237"/>
    </location>
</feature>
<evidence type="ECO:0000313" key="4">
    <source>
        <dbReference type="Proteomes" id="UP000011115"/>
    </source>
</evidence>
<sequence>MLRGSIHKNVKPRAQPPLKATLVHGFSVDISHITISRFLYGSGTTWALNSAEFDYRWDIVRSGVFQQNEEQREAILLWLARYIVVDGQREMGQHTVLRVSPTKADNALTWDRAVMVAALVDGFKIDCAPILLAEIHERAFRITNTLPFLYMIFQLCRDFGVPIWHCDKLVRVTGTLDIGLFQDGANVAAPRHGPQIEVPPLRENLVDDVKQMQGDSPAPPAHTDDSPASPSQAASQALAHPEPPIRQVLLSCPLPVFENWRIERRMEHMMNLKVQAINKCLDTFELRVLKRPPPTTDICSLLIELDHFRADLDAIIAPSMDAPESAPIAPADDTVLDALYNEDIPQSESTRARGKRHRSSHTSDATEDARAKKRECQHTTYSRRASILDKELRQQSVRESTLGASSSVTAIEVVATVRDDVSTTDGAAIIDGSATDSIPHDVSITDGVVMIDMSVIEGSPHVDPAGSGKSNPPDC</sequence>
<keyword evidence="4" id="KW-1185">Reference proteome</keyword>
<evidence type="ECO:0000256" key="1">
    <source>
        <dbReference type="SAM" id="MobiDB-lite"/>
    </source>
</evidence>
<dbReference type="EnsemblPlants" id="PGSC0003DMT400089762">
    <property type="protein sequence ID" value="PGSC0003DMT400089762"/>
    <property type="gene ID" value="PGSC0003DMG400039333"/>
</dbReference>